<evidence type="ECO:0000256" key="1">
    <source>
        <dbReference type="ARBA" id="ARBA00022527"/>
    </source>
</evidence>
<keyword evidence="3" id="KW-0547">Nucleotide-binding</keyword>
<keyword evidence="4" id="KW-1185">Reference proteome</keyword>
<comment type="caution">
    <text evidence="3">The sequence shown here is derived from an EMBL/GenBank/DDBJ whole genome shotgun (WGS) entry which is preliminary data.</text>
</comment>
<dbReference type="InterPro" id="IPR003594">
    <property type="entry name" value="HATPase_dom"/>
</dbReference>
<keyword evidence="1" id="KW-0808">Transferase</keyword>
<dbReference type="CDD" id="cd16936">
    <property type="entry name" value="HATPase_RsbW-like"/>
    <property type="match status" value="1"/>
</dbReference>
<gene>
    <name evidence="3" type="ORF">ACFSKW_39305</name>
</gene>
<dbReference type="Pfam" id="PF13581">
    <property type="entry name" value="HATPase_c_2"/>
    <property type="match status" value="1"/>
</dbReference>
<dbReference type="SUPFAM" id="SSF55874">
    <property type="entry name" value="ATPase domain of HSP90 chaperone/DNA topoisomerase II/histidine kinase"/>
    <property type="match status" value="1"/>
</dbReference>
<dbReference type="EMBL" id="JBHUFV010000061">
    <property type="protein sequence ID" value="MFD1937533.1"/>
    <property type="molecule type" value="Genomic_DNA"/>
</dbReference>
<keyword evidence="1" id="KW-0418">Kinase</keyword>
<feature type="domain" description="Histidine kinase/HSP90-like ATPase" evidence="2">
    <location>
        <begin position="15"/>
        <end position="129"/>
    </location>
</feature>
<dbReference type="Gene3D" id="3.30.565.10">
    <property type="entry name" value="Histidine kinase-like ATPase, C-terminal domain"/>
    <property type="match status" value="1"/>
</dbReference>
<keyword evidence="1" id="KW-0723">Serine/threonine-protein kinase</keyword>
<dbReference type="PANTHER" id="PTHR35526:SF3">
    <property type="entry name" value="ANTI-SIGMA-F FACTOR RSBW"/>
    <property type="match status" value="1"/>
</dbReference>
<evidence type="ECO:0000313" key="3">
    <source>
        <dbReference type="EMBL" id="MFD1937533.1"/>
    </source>
</evidence>
<dbReference type="InterPro" id="IPR050267">
    <property type="entry name" value="Anti-sigma-factor_SerPK"/>
</dbReference>
<keyword evidence="3" id="KW-0067">ATP-binding</keyword>
<evidence type="ECO:0000259" key="2">
    <source>
        <dbReference type="Pfam" id="PF13581"/>
    </source>
</evidence>
<reference evidence="4" key="1">
    <citation type="journal article" date="2019" name="Int. J. Syst. Evol. Microbiol.">
        <title>The Global Catalogue of Microorganisms (GCM) 10K type strain sequencing project: providing services to taxonomists for standard genome sequencing and annotation.</title>
        <authorList>
            <consortium name="The Broad Institute Genomics Platform"/>
            <consortium name="The Broad Institute Genome Sequencing Center for Infectious Disease"/>
            <person name="Wu L."/>
            <person name="Ma J."/>
        </authorList>
    </citation>
    <scope>NUCLEOTIDE SEQUENCE [LARGE SCALE GENOMIC DNA]</scope>
    <source>
        <strain evidence="4">ICMP 6774ER</strain>
    </source>
</reference>
<evidence type="ECO:0000313" key="4">
    <source>
        <dbReference type="Proteomes" id="UP001597368"/>
    </source>
</evidence>
<organism evidence="3 4">
    <name type="scientific">Nonomuraea mangrovi</name>
    <dbReference type="NCBI Taxonomy" id="2316207"/>
    <lineage>
        <taxon>Bacteria</taxon>
        <taxon>Bacillati</taxon>
        <taxon>Actinomycetota</taxon>
        <taxon>Actinomycetes</taxon>
        <taxon>Streptosporangiales</taxon>
        <taxon>Streptosporangiaceae</taxon>
        <taxon>Nonomuraea</taxon>
    </lineage>
</organism>
<name>A0ABW4T6B8_9ACTN</name>
<protein>
    <submittedName>
        <fullName evidence="3">ATP-binding protein</fullName>
    </submittedName>
</protein>
<proteinExistence type="predicted"/>
<dbReference type="InterPro" id="IPR036890">
    <property type="entry name" value="HATPase_C_sf"/>
</dbReference>
<sequence length="134" mass="14535">MDENADAPAREVLFRLSDLPEVRNFAAVHARAAGLPDEEVTDLLVAVNEVATNAVTHGTGRARLRVWHERDDVIVEVHDDGRWELEGSPGSTPPPPHATSGMGLWVARSLARWIGFRTGRDGSTVTMRFGGKGA</sequence>
<dbReference type="GO" id="GO:0005524">
    <property type="term" value="F:ATP binding"/>
    <property type="evidence" value="ECO:0007669"/>
    <property type="project" value="UniProtKB-KW"/>
</dbReference>
<dbReference type="PANTHER" id="PTHR35526">
    <property type="entry name" value="ANTI-SIGMA-F FACTOR RSBW-RELATED"/>
    <property type="match status" value="1"/>
</dbReference>
<dbReference type="Proteomes" id="UP001597368">
    <property type="component" value="Unassembled WGS sequence"/>
</dbReference>
<accession>A0ABW4T6B8</accession>